<dbReference type="PANTHER" id="PTHR43685:SF2">
    <property type="entry name" value="GLYCOSYLTRANSFERASE 2-LIKE DOMAIN-CONTAINING PROTEIN"/>
    <property type="match status" value="1"/>
</dbReference>
<dbReference type="OrthoDB" id="9802649at2"/>
<evidence type="ECO:0000313" key="2">
    <source>
        <dbReference type="EMBL" id="SEM79606.1"/>
    </source>
</evidence>
<dbReference type="CDD" id="cd00761">
    <property type="entry name" value="Glyco_tranf_GTA_type"/>
    <property type="match status" value="1"/>
</dbReference>
<dbReference type="InterPro" id="IPR050834">
    <property type="entry name" value="Glycosyltransf_2"/>
</dbReference>
<dbReference type="Pfam" id="PF00535">
    <property type="entry name" value="Glycos_transf_2"/>
    <property type="match status" value="1"/>
</dbReference>
<dbReference type="InterPro" id="IPR001173">
    <property type="entry name" value="Glyco_trans_2-like"/>
</dbReference>
<dbReference type="Proteomes" id="UP000198942">
    <property type="component" value="Unassembled WGS sequence"/>
</dbReference>
<keyword evidence="2" id="KW-0808">Transferase</keyword>
<dbReference type="EMBL" id="FOCL01000001">
    <property type="protein sequence ID" value="SEM79606.1"/>
    <property type="molecule type" value="Genomic_DNA"/>
</dbReference>
<name>A0A1H8BA64_9SPHI</name>
<proteinExistence type="predicted"/>
<reference evidence="3" key="1">
    <citation type="submission" date="2016-10" db="EMBL/GenBank/DDBJ databases">
        <authorList>
            <person name="Varghese N."/>
            <person name="Submissions S."/>
        </authorList>
    </citation>
    <scope>NUCLEOTIDE SEQUENCE [LARGE SCALE GENOMIC DNA]</scope>
    <source>
        <strain evidence="3">Gh-48</strain>
    </source>
</reference>
<dbReference type="AlphaFoldDB" id="A0A1H8BA64"/>
<sequence length="626" mass="71905">MQNQNYEGISVIMPTYNQGAFISRAIASLRLQTFENWELIIINDGSSDYTDDILKDYIQDNKIRIYSNSTNEGVGFCLNWGMELARFNLISYLPSDDIYYADHLSSLMDAIENSDAILAYSGVLHNYFDSSSDSRGIASTGKINGMPLQLVQVLHQKCKNRWTERSEIVLDDLDQMFWAKLKAFGSFVATNQITCEWVDHPEQRHKIINELYGGGLYLYKQYYNVKHPLRFKSSAGILIDEFLEYERFRGKITVEAENPLKILLVGELSYNAERIRAFEERGHQLYGLWLSNPAYYNTTGPLPFGNIIDISLDDWQQQVKEINPDIIYALLNHQAVPIANYILRSGLKIPFVWHFKEGPFNCRQNGTWKELIELFVNADGRIFINPESEEWFSQFLPADASKSFILDGDLPKREWFMGEKAELLSDLDGQVHTVIPGRPYGLTGDIISLLVKEKIHLHFYGDMYNSFWKGEINSNFLHSTGYIHVYPQCAPKDWITEFSKYDAGWLHLFASSNSGQYMKASWPDLNYPARMSTLAAAGLPMILKNNTGNIVATQSLIEKLDIGILFNSAEELASQLRDKVQMRKLRNNIASERLVFSFDYHVDKLIAFFRMTIARFEKNACDEMIA</sequence>
<keyword evidence="3" id="KW-1185">Reference proteome</keyword>
<dbReference type="Gene3D" id="3.90.550.10">
    <property type="entry name" value="Spore Coat Polysaccharide Biosynthesis Protein SpsA, Chain A"/>
    <property type="match status" value="1"/>
</dbReference>
<dbReference type="SUPFAM" id="SSF53448">
    <property type="entry name" value="Nucleotide-diphospho-sugar transferases"/>
    <property type="match status" value="1"/>
</dbReference>
<dbReference type="InterPro" id="IPR029044">
    <property type="entry name" value="Nucleotide-diphossugar_trans"/>
</dbReference>
<dbReference type="GO" id="GO:0016740">
    <property type="term" value="F:transferase activity"/>
    <property type="evidence" value="ECO:0007669"/>
    <property type="project" value="UniProtKB-KW"/>
</dbReference>
<organism evidence="2 3">
    <name type="scientific">Mucilaginibacter gossypiicola</name>
    <dbReference type="NCBI Taxonomy" id="551995"/>
    <lineage>
        <taxon>Bacteria</taxon>
        <taxon>Pseudomonadati</taxon>
        <taxon>Bacteroidota</taxon>
        <taxon>Sphingobacteriia</taxon>
        <taxon>Sphingobacteriales</taxon>
        <taxon>Sphingobacteriaceae</taxon>
        <taxon>Mucilaginibacter</taxon>
    </lineage>
</organism>
<dbReference type="RefSeq" id="WP_091207987.1">
    <property type="nucleotide sequence ID" value="NZ_FOCL01000001.1"/>
</dbReference>
<dbReference type="STRING" id="551995.SAMN05192574_101839"/>
<evidence type="ECO:0000313" key="3">
    <source>
        <dbReference type="Proteomes" id="UP000198942"/>
    </source>
</evidence>
<feature type="domain" description="Glycosyltransferase 2-like" evidence="1">
    <location>
        <begin position="10"/>
        <end position="137"/>
    </location>
</feature>
<dbReference type="PANTHER" id="PTHR43685">
    <property type="entry name" value="GLYCOSYLTRANSFERASE"/>
    <property type="match status" value="1"/>
</dbReference>
<protein>
    <submittedName>
        <fullName evidence="2">Glycosyl transferase family 2</fullName>
    </submittedName>
</protein>
<gene>
    <name evidence="2" type="ORF">SAMN05192574_101839</name>
</gene>
<evidence type="ECO:0000259" key="1">
    <source>
        <dbReference type="Pfam" id="PF00535"/>
    </source>
</evidence>
<dbReference type="Gene3D" id="3.40.50.2000">
    <property type="entry name" value="Glycogen Phosphorylase B"/>
    <property type="match status" value="1"/>
</dbReference>
<accession>A0A1H8BA64</accession>